<sequence>MKTQLFSEYIKHLFIRTPLEKPTKKIRHFLGFRQRIMYPELIDIYQESDRTDKAMERIIGDSFNCIDIGCHLGSTLSTILNLAPLGHHIAIEPLPYKADWLKQKFPEVEVKELALTDTPGEVTFYFNTTQSAYSGLHRREMKNSTLQELTVKSEMLDTILPADHRVDFIKLDVEGGELAVLRGAESTLQRYRPVLLFECTQPGLSSFGLKPIEVFEFLTQKHSYSIFLLKDFLSDRLPLDFDQFDNALHYPFKAFNFIAVNKNY</sequence>
<feature type="domain" description="Methyltransferase FkbM" evidence="1">
    <location>
        <begin position="67"/>
        <end position="222"/>
    </location>
</feature>
<dbReference type="PANTHER" id="PTHR34203">
    <property type="entry name" value="METHYLTRANSFERASE, FKBM FAMILY PROTEIN"/>
    <property type="match status" value="1"/>
</dbReference>
<dbReference type="PANTHER" id="PTHR34203:SF15">
    <property type="entry name" value="SLL1173 PROTEIN"/>
    <property type="match status" value="1"/>
</dbReference>
<proteinExistence type="predicted"/>
<dbReference type="Pfam" id="PF05050">
    <property type="entry name" value="Methyltransf_21"/>
    <property type="match status" value="1"/>
</dbReference>
<organism evidence="2 3">
    <name type="scientific">Plectonema radiosum NIES-515</name>
    <dbReference type="NCBI Taxonomy" id="2986073"/>
    <lineage>
        <taxon>Bacteria</taxon>
        <taxon>Bacillati</taxon>
        <taxon>Cyanobacteriota</taxon>
        <taxon>Cyanophyceae</taxon>
        <taxon>Oscillatoriophycideae</taxon>
        <taxon>Oscillatoriales</taxon>
        <taxon>Microcoleaceae</taxon>
        <taxon>Plectonema</taxon>
    </lineage>
</organism>
<dbReference type="InterPro" id="IPR006342">
    <property type="entry name" value="FkbM_mtfrase"/>
</dbReference>
<dbReference type="GO" id="GO:0032259">
    <property type="term" value="P:methylation"/>
    <property type="evidence" value="ECO:0007669"/>
    <property type="project" value="UniProtKB-KW"/>
</dbReference>
<dbReference type="InterPro" id="IPR052514">
    <property type="entry name" value="SAM-dependent_MTase"/>
</dbReference>
<dbReference type="GO" id="GO:0008168">
    <property type="term" value="F:methyltransferase activity"/>
    <property type="evidence" value="ECO:0007669"/>
    <property type="project" value="UniProtKB-KW"/>
</dbReference>
<dbReference type="NCBIfam" id="TIGR01444">
    <property type="entry name" value="fkbM_fam"/>
    <property type="match status" value="1"/>
</dbReference>
<dbReference type="Proteomes" id="UP001526143">
    <property type="component" value="Unassembled WGS sequence"/>
</dbReference>
<protein>
    <submittedName>
        <fullName evidence="2">FkbM family methyltransferase</fullName>
    </submittedName>
</protein>
<keyword evidence="2" id="KW-0489">Methyltransferase</keyword>
<name>A0ABT3B0N3_9CYAN</name>
<dbReference type="EMBL" id="JAOWRF010000232">
    <property type="protein sequence ID" value="MCV3214938.1"/>
    <property type="molecule type" value="Genomic_DNA"/>
</dbReference>
<evidence type="ECO:0000313" key="3">
    <source>
        <dbReference type="Proteomes" id="UP001526143"/>
    </source>
</evidence>
<keyword evidence="2" id="KW-0808">Transferase</keyword>
<reference evidence="2 3" key="1">
    <citation type="submission" date="2022-10" db="EMBL/GenBank/DDBJ databases">
        <title>Identification of biosynthetic pathway for the production of the potent trypsin inhibitor radiosumin.</title>
        <authorList>
            <person name="Fewer D.P."/>
            <person name="Delbaje E."/>
            <person name="Ouyang X."/>
            <person name="Agostino P.D."/>
            <person name="Wahlsten M."/>
            <person name="Jokela J."/>
            <person name="Permi P."/>
            <person name="Haapaniemi E."/>
            <person name="Koistinen H."/>
        </authorList>
    </citation>
    <scope>NUCLEOTIDE SEQUENCE [LARGE SCALE GENOMIC DNA]</scope>
    <source>
        <strain evidence="2 3">NIES-515</strain>
    </source>
</reference>
<dbReference type="Gene3D" id="3.40.50.150">
    <property type="entry name" value="Vaccinia Virus protein VP39"/>
    <property type="match status" value="1"/>
</dbReference>
<accession>A0ABT3B0N3</accession>
<dbReference type="RefSeq" id="WP_263746519.1">
    <property type="nucleotide sequence ID" value="NZ_JAOWRF010000232.1"/>
</dbReference>
<dbReference type="SUPFAM" id="SSF53335">
    <property type="entry name" value="S-adenosyl-L-methionine-dependent methyltransferases"/>
    <property type="match status" value="1"/>
</dbReference>
<gene>
    <name evidence="2" type="ORF">OGM63_15690</name>
</gene>
<evidence type="ECO:0000259" key="1">
    <source>
        <dbReference type="Pfam" id="PF05050"/>
    </source>
</evidence>
<comment type="caution">
    <text evidence="2">The sequence shown here is derived from an EMBL/GenBank/DDBJ whole genome shotgun (WGS) entry which is preliminary data.</text>
</comment>
<dbReference type="InterPro" id="IPR029063">
    <property type="entry name" value="SAM-dependent_MTases_sf"/>
</dbReference>
<evidence type="ECO:0000313" key="2">
    <source>
        <dbReference type="EMBL" id="MCV3214938.1"/>
    </source>
</evidence>
<keyword evidence="3" id="KW-1185">Reference proteome</keyword>